<feature type="transmembrane region" description="Helical" evidence="12">
    <location>
        <begin position="293"/>
        <end position="312"/>
    </location>
</feature>
<evidence type="ECO:0000256" key="9">
    <source>
        <dbReference type="ARBA" id="ARBA00023065"/>
    </source>
</evidence>
<feature type="transmembrane region" description="Helical" evidence="12">
    <location>
        <begin position="318"/>
        <end position="335"/>
    </location>
</feature>
<sequence>MDYYTIASILMVISALFGYINVRFLKLPITIGLMVITIVFTLVIVVIGQFDDTLLLHEKELISQIDFKTVLLDIMLSFLLFAGALHTNFNQLKVQRWPVLVFATLGVLVSTFLVGILTFYLLQILGLDVAFIYCLLFGALISPTDPIAVLGILKKAGAPKKLETKIVGESLFNDGVGVVVFLTIFAIAARPDAAIEFSEIATLFGQEVLGGIGLGLILGYITYKLLKSIDDYEVEVIITIATVMGGSLLAHKLHMSAPLAMVTAGLIVGNDTIRKNSMSDITEMYVDKFWELIDVLLNTVLFVMIGMEMLILTFRFDYILAGLIAVPLVLLSRYISLWLPIKFFDKKLQFVKNTNLIMTWGGLRGGISIALALSLTQEMHRELFLVITYIIVVFSIIGQGLTVEPIIKRLTKNAD</sequence>
<keyword evidence="10 12" id="KW-0472">Membrane</keyword>
<evidence type="ECO:0000256" key="12">
    <source>
        <dbReference type="SAM" id="Phobius"/>
    </source>
</evidence>
<feature type="transmembrane region" description="Helical" evidence="12">
    <location>
        <begin position="171"/>
        <end position="188"/>
    </location>
</feature>
<keyword evidence="4" id="KW-0050">Antiport</keyword>
<keyword evidence="8" id="KW-0915">Sodium</keyword>
<name>A0ABY7RX40_9FLAO</name>
<keyword evidence="6 12" id="KW-0812">Transmembrane</keyword>
<comment type="subcellular location">
    <subcellularLocation>
        <location evidence="1">Cell membrane</location>
        <topology evidence="1">Multi-pass membrane protein</topology>
    </subcellularLocation>
</comment>
<keyword evidence="3" id="KW-0813">Transport</keyword>
<dbReference type="RefSeq" id="WP_249993158.1">
    <property type="nucleotide sequence ID" value="NZ_CP116221.1"/>
</dbReference>
<dbReference type="PANTHER" id="PTHR10110">
    <property type="entry name" value="SODIUM/HYDROGEN EXCHANGER"/>
    <property type="match status" value="1"/>
</dbReference>
<evidence type="ECO:0000256" key="7">
    <source>
        <dbReference type="ARBA" id="ARBA00022989"/>
    </source>
</evidence>
<keyword evidence="5" id="KW-1003">Cell membrane</keyword>
<evidence type="ECO:0000256" key="2">
    <source>
        <dbReference type="ARBA" id="ARBA00007367"/>
    </source>
</evidence>
<dbReference type="Gene3D" id="6.10.140.1330">
    <property type="match status" value="1"/>
</dbReference>
<dbReference type="EMBL" id="CP116221">
    <property type="protein sequence ID" value="WCO01504.1"/>
    <property type="molecule type" value="Genomic_DNA"/>
</dbReference>
<dbReference type="Pfam" id="PF00999">
    <property type="entry name" value="Na_H_Exchanger"/>
    <property type="match status" value="1"/>
</dbReference>
<keyword evidence="11" id="KW-0739">Sodium transport</keyword>
<protein>
    <submittedName>
        <fullName evidence="14">Sodium:proton antiporter</fullName>
    </submittedName>
</protein>
<feature type="transmembrane region" description="Helical" evidence="12">
    <location>
        <begin position="70"/>
        <end position="87"/>
    </location>
</feature>
<evidence type="ECO:0000256" key="8">
    <source>
        <dbReference type="ARBA" id="ARBA00023053"/>
    </source>
</evidence>
<evidence type="ECO:0000256" key="11">
    <source>
        <dbReference type="ARBA" id="ARBA00023201"/>
    </source>
</evidence>
<proteinExistence type="inferred from homology"/>
<feature type="transmembrane region" description="Helical" evidence="12">
    <location>
        <begin position="356"/>
        <end position="377"/>
    </location>
</feature>
<evidence type="ECO:0000313" key="15">
    <source>
        <dbReference type="Proteomes" id="UP001202717"/>
    </source>
</evidence>
<evidence type="ECO:0000313" key="14">
    <source>
        <dbReference type="EMBL" id="WCO01504.1"/>
    </source>
</evidence>
<reference evidence="14 15" key="1">
    <citation type="submission" date="2023-01" db="EMBL/GenBank/DDBJ databases">
        <title>Psychroserpens ponticola sp. nov., isolated from seawater.</title>
        <authorList>
            <person name="Kristyanto S."/>
            <person name="Jung J."/>
            <person name="Kim J.M."/>
            <person name="Jeon C.O."/>
        </authorList>
    </citation>
    <scope>NUCLEOTIDE SEQUENCE [LARGE SCALE GENOMIC DNA]</scope>
    <source>
        <strain evidence="14 15">MSW6</strain>
    </source>
</reference>
<dbReference type="InterPro" id="IPR018422">
    <property type="entry name" value="Cation/H_exchanger_CPA1"/>
</dbReference>
<feature type="transmembrane region" description="Helical" evidence="12">
    <location>
        <begin position="6"/>
        <end position="22"/>
    </location>
</feature>
<evidence type="ECO:0000256" key="1">
    <source>
        <dbReference type="ARBA" id="ARBA00004651"/>
    </source>
</evidence>
<feature type="transmembrane region" description="Helical" evidence="12">
    <location>
        <begin position="99"/>
        <end position="124"/>
    </location>
</feature>
<gene>
    <name evidence="14" type="ORF">MUN68_015740</name>
</gene>
<evidence type="ECO:0000256" key="10">
    <source>
        <dbReference type="ARBA" id="ARBA00023136"/>
    </source>
</evidence>
<keyword evidence="7 12" id="KW-1133">Transmembrane helix</keyword>
<dbReference type="PANTHER" id="PTHR10110:SF195">
    <property type="entry name" value="NA(+)_H(+) ANTIPORTER NHAS2"/>
    <property type="match status" value="1"/>
</dbReference>
<feature type="transmembrane region" description="Helical" evidence="12">
    <location>
        <begin position="29"/>
        <end position="50"/>
    </location>
</feature>
<keyword evidence="9" id="KW-0406">Ion transport</keyword>
<dbReference type="InterPro" id="IPR006153">
    <property type="entry name" value="Cation/H_exchanger_TM"/>
</dbReference>
<evidence type="ECO:0000256" key="5">
    <source>
        <dbReference type="ARBA" id="ARBA00022475"/>
    </source>
</evidence>
<accession>A0ABY7RX40</accession>
<feature type="transmembrane region" description="Helical" evidence="12">
    <location>
        <begin position="200"/>
        <end position="220"/>
    </location>
</feature>
<dbReference type="Proteomes" id="UP001202717">
    <property type="component" value="Chromosome"/>
</dbReference>
<organism evidence="14 15">
    <name type="scientific">Psychroserpens ponticola</name>
    <dbReference type="NCBI Taxonomy" id="2932268"/>
    <lineage>
        <taxon>Bacteria</taxon>
        <taxon>Pseudomonadati</taxon>
        <taxon>Bacteroidota</taxon>
        <taxon>Flavobacteriia</taxon>
        <taxon>Flavobacteriales</taxon>
        <taxon>Flavobacteriaceae</taxon>
        <taxon>Psychroserpens</taxon>
    </lineage>
</organism>
<evidence type="ECO:0000256" key="4">
    <source>
        <dbReference type="ARBA" id="ARBA00022449"/>
    </source>
</evidence>
<evidence type="ECO:0000259" key="13">
    <source>
        <dbReference type="Pfam" id="PF00999"/>
    </source>
</evidence>
<feature type="transmembrane region" description="Helical" evidence="12">
    <location>
        <begin position="383"/>
        <end position="403"/>
    </location>
</feature>
<feature type="domain" description="Cation/H+ exchanger transmembrane" evidence="13">
    <location>
        <begin position="13"/>
        <end position="408"/>
    </location>
</feature>
<keyword evidence="15" id="KW-1185">Reference proteome</keyword>
<evidence type="ECO:0000256" key="3">
    <source>
        <dbReference type="ARBA" id="ARBA00022448"/>
    </source>
</evidence>
<evidence type="ECO:0000256" key="6">
    <source>
        <dbReference type="ARBA" id="ARBA00022692"/>
    </source>
</evidence>
<feature type="transmembrane region" description="Helical" evidence="12">
    <location>
        <begin position="130"/>
        <end position="150"/>
    </location>
</feature>
<feature type="transmembrane region" description="Helical" evidence="12">
    <location>
        <begin position="232"/>
        <end position="250"/>
    </location>
</feature>
<comment type="similarity">
    <text evidence="2">Belongs to the monovalent cation:proton antiporter 1 (CPA1) transporter (TC 2.A.36) family.</text>
</comment>